<name>A0A915EGP4_9BILA</name>
<keyword evidence="1" id="KW-0732">Signal</keyword>
<evidence type="ECO:0000313" key="3">
    <source>
        <dbReference type="WBParaSite" id="jg5702"/>
    </source>
</evidence>
<dbReference type="AlphaFoldDB" id="A0A915EGP4"/>
<feature type="signal peptide" evidence="1">
    <location>
        <begin position="1"/>
        <end position="20"/>
    </location>
</feature>
<accession>A0A915EGP4</accession>
<dbReference type="WBParaSite" id="jg5702">
    <property type="protein sequence ID" value="jg5702"/>
    <property type="gene ID" value="jg5702"/>
</dbReference>
<reference evidence="3" key="1">
    <citation type="submission" date="2022-11" db="UniProtKB">
        <authorList>
            <consortium name="WormBaseParasite"/>
        </authorList>
    </citation>
    <scope>IDENTIFICATION</scope>
</reference>
<protein>
    <submittedName>
        <fullName evidence="3">Saposin B-type domain-containing protein</fullName>
    </submittedName>
</protein>
<keyword evidence="2" id="KW-1185">Reference proteome</keyword>
<feature type="chain" id="PRO_5037150729" evidence="1">
    <location>
        <begin position="21"/>
        <end position="154"/>
    </location>
</feature>
<organism evidence="2 3">
    <name type="scientific">Ditylenchus dipsaci</name>
    <dbReference type="NCBI Taxonomy" id="166011"/>
    <lineage>
        <taxon>Eukaryota</taxon>
        <taxon>Metazoa</taxon>
        <taxon>Ecdysozoa</taxon>
        <taxon>Nematoda</taxon>
        <taxon>Chromadorea</taxon>
        <taxon>Rhabditida</taxon>
        <taxon>Tylenchina</taxon>
        <taxon>Tylenchomorpha</taxon>
        <taxon>Sphaerularioidea</taxon>
        <taxon>Anguinidae</taxon>
        <taxon>Anguininae</taxon>
        <taxon>Ditylenchus</taxon>
    </lineage>
</organism>
<evidence type="ECO:0000256" key="1">
    <source>
        <dbReference type="SAM" id="SignalP"/>
    </source>
</evidence>
<sequence>MTTIQLKSIICFNLILFATAHYGPLFSKNLKDSKSSEQPLECSLCENVVNWICVAVTGKTTITSVNALKALSEVLKEECEKLNINIPDLSCDVIVGLIVETAIPGLFNAKLLPGVCHSPRVSLYRSSTVQVITVNALLQVKESADRDVELTTSC</sequence>
<evidence type="ECO:0000313" key="2">
    <source>
        <dbReference type="Proteomes" id="UP000887574"/>
    </source>
</evidence>
<proteinExistence type="predicted"/>
<dbReference type="Proteomes" id="UP000887574">
    <property type="component" value="Unplaced"/>
</dbReference>